<evidence type="ECO:0000313" key="2">
    <source>
        <dbReference type="Proteomes" id="UP000499080"/>
    </source>
</evidence>
<reference evidence="1 2" key="1">
    <citation type="journal article" date="2019" name="Sci. Rep.">
        <title>Orb-weaving spider Araneus ventricosus genome elucidates the spidroin gene catalogue.</title>
        <authorList>
            <person name="Kono N."/>
            <person name="Nakamura H."/>
            <person name="Ohtoshi R."/>
            <person name="Moran D.A.P."/>
            <person name="Shinohara A."/>
            <person name="Yoshida Y."/>
            <person name="Fujiwara M."/>
            <person name="Mori M."/>
            <person name="Tomita M."/>
            <person name="Arakawa K."/>
        </authorList>
    </citation>
    <scope>NUCLEOTIDE SEQUENCE [LARGE SCALE GENOMIC DNA]</scope>
</reference>
<protein>
    <submittedName>
        <fullName evidence="1">Uncharacterized protein</fullName>
    </submittedName>
</protein>
<evidence type="ECO:0000313" key="1">
    <source>
        <dbReference type="EMBL" id="GBN48921.1"/>
    </source>
</evidence>
<sequence length="128" mass="13948">MFTAVKVNRKAGEYFNADLASSAVGLLCTGEVWQLLQARSVRAVHGQIFSAAPPKRCQINILLSRRNRRRASILSFAIAKPISMPSRSRVLPPQIILPHATVIVMPVHGSLVHTAGSDFSLLTGCYQP</sequence>
<accession>A0A4Y2PCG1</accession>
<dbReference type="EMBL" id="BGPR01010966">
    <property type="protein sequence ID" value="GBN48921.1"/>
    <property type="molecule type" value="Genomic_DNA"/>
</dbReference>
<organism evidence="1 2">
    <name type="scientific">Araneus ventricosus</name>
    <name type="common">Orbweaver spider</name>
    <name type="synonym">Epeira ventricosa</name>
    <dbReference type="NCBI Taxonomy" id="182803"/>
    <lineage>
        <taxon>Eukaryota</taxon>
        <taxon>Metazoa</taxon>
        <taxon>Ecdysozoa</taxon>
        <taxon>Arthropoda</taxon>
        <taxon>Chelicerata</taxon>
        <taxon>Arachnida</taxon>
        <taxon>Araneae</taxon>
        <taxon>Araneomorphae</taxon>
        <taxon>Entelegynae</taxon>
        <taxon>Araneoidea</taxon>
        <taxon>Araneidae</taxon>
        <taxon>Araneus</taxon>
    </lineage>
</organism>
<name>A0A4Y2PCG1_ARAVE</name>
<proteinExistence type="predicted"/>
<keyword evidence="2" id="KW-1185">Reference proteome</keyword>
<dbReference type="Proteomes" id="UP000499080">
    <property type="component" value="Unassembled WGS sequence"/>
</dbReference>
<dbReference type="AlphaFoldDB" id="A0A4Y2PCG1"/>
<gene>
    <name evidence="1" type="ORF">AVEN_88644_1</name>
</gene>
<comment type="caution">
    <text evidence="1">The sequence shown here is derived from an EMBL/GenBank/DDBJ whole genome shotgun (WGS) entry which is preliminary data.</text>
</comment>